<evidence type="ECO:0000256" key="2">
    <source>
        <dbReference type="SAM" id="Phobius"/>
    </source>
</evidence>
<feature type="region of interest" description="Disordered" evidence="1">
    <location>
        <begin position="1"/>
        <end position="118"/>
    </location>
</feature>
<feature type="compositionally biased region" description="Gly residues" evidence="1">
    <location>
        <begin position="197"/>
        <end position="207"/>
    </location>
</feature>
<dbReference type="EMBL" id="JACJHR010000002">
    <property type="protein sequence ID" value="MBB2497850.1"/>
    <property type="molecule type" value="Genomic_DNA"/>
</dbReference>
<keyword evidence="2" id="KW-0812">Transmembrane</keyword>
<comment type="caution">
    <text evidence="4">The sequence shown here is derived from an EMBL/GenBank/DDBJ whole genome shotgun (WGS) entry which is preliminary data.</text>
</comment>
<dbReference type="Proteomes" id="UP000233750">
    <property type="component" value="Unassembled WGS sequence"/>
</dbReference>
<accession>A0A8E1T2I7</accession>
<evidence type="ECO:0000256" key="1">
    <source>
        <dbReference type="SAM" id="MobiDB-lite"/>
    </source>
</evidence>
<keyword evidence="2" id="KW-0472">Membrane</keyword>
<protein>
    <submittedName>
        <fullName evidence="4">Uncharacterized protein</fullName>
    </submittedName>
</protein>
<reference evidence="4 5" key="1">
    <citation type="submission" date="2017-12" db="EMBL/GenBank/DDBJ databases">
        <title>Sequencing the genomes of 1000 Actinobacteria strains.</title>
        <authorList>
            <person name="Klenk H.-P."/>
        </authorList>
    </citation>
    <scope>NUCLEOTIDE SEQUENCE [LARGE SCALE GENOMIC DNA]</scope>
    <source>
        <strain evidence="4 5">DSM 45165</strain>
    </source>
</reference>
<dbReference type="EMBL" id="PJMY01000003">
    <property type="protein sequence ID" value="PKV92768.1"/>
    <property type="molecule type" value="Genomic_DNA"/>
</dbReference>
<dbReference type="AlphaFoldDB" id="A0A2N3WFW6"/>
<dbReference type="Proteomes" id="UP000550260">
    <property type="component" value="Unassembled WGS sequence"/>
</dbReference>
<name>A0A2N3WFW6_9PSEU</name>
<dbReference type="RefSeq" id="WP_101436518.1">
    <property type="nucleotide sequence ID" value="NZ_JACJHR010000002.1"/>
</dbReference>
<evidence type="ECO:0000313" key="6">
    <source>
        <dbReference type="Proteomes" id="UP000550260"/>
    </source>
</evidence>
<evidence type="ECO:0000313" key="3">
    <source>
        <dbReference type="EMBL" id="MBB2497850.1"/>
    </source>
</evidence>
<evidence type="ECO:0000313" key="4">
    <source>
        <dbReference type="EMBL" id="PKV92768.1"/>
    </source>
</evidence>
<feature type="compositionally biased region" description="Low complexity" evidence="1">
    <location>
        <begin position="87"/>
        <end position="108"/>
    </location>
</feature>
<dbReference type="OrthoDB" id="3629896at2"/>
<organism evidence="4 5">
    <name type="scientific">Amycolatopsis echigonensis</name>
    <dbReference type="NCBI Taxonomy" id="2576905"/>
    <lineage>
        <taxon>Bacteria</taxon>
        <taxon>Bacillati</taxon>
        <taxon>Actinomycetota</taxon>
        <taxon>Actinomycetes</taxon>
        <taxon>Pseudonocardiales</taxon>
        <taxon>Pseudonocardiaceae</taxon>
        <taxon>Amycolatopsis</taxon>
    </lineage>
</organism>
<proteinExistence type="predicted"/>
<accession>A0A2N3WFW6</accession>
<keyword evidence="5" id="KW-1185">Reference proteome</keyword>
<gene>
    <name evidence="4" type="ORF">ATK30_3597</name>
    <name evidence="3" type="ORF">H5411_01695</name>
</gene>
<keyword evidence="2" id="KW-1133">Transmembrane helix</keyword>
<evidence type="ECO:0000313" key="5">
    <source>
        <dbReference type="Proteomes" id="UP000233750"/>
    </source>
</evidence>
<feature type="transmembrane region" description="Helical" evidence="2">
    <location>
        <begin position="134"/>
        <end position="155"/>
    </location>
</feature>
<feature type="region of interest" description="Disordered" evidence="1">
    <location>
        <begin position="158"/>
        <end position="207"/>
    </location>
</feature>
<reference evidence="3 6" key="2">
    <citation type="submission" date="2020-08" db="EMBL/GenBank/DDBJ databases">
        <title>Amycolatopsis echigonensis JCM 21831.</title>
        <authorList>
            <person name="Tedsree N."/>
            <person name="Kuncharoen N."/>
            <person name="Likhitwitayawuid K."/>
            <person name="Tanasupawat S."/>
        </authorList>
    </citation>
    <scope>NUCLEOTIDE SEQUENCE [LARGE SCALE GENOMIC DNA]</scope>
    <source>
        <strain evidence="3 6">JCM 21831</strain>
    </source>
</reference>
<sequence length="207" mass="20786">MNDDKNPSPGEPAGQEPTEQFGQVGDASGEGPAGQPGRSEDAAQAVPPAERTSELGQPAPSEGRAGQPGESVPPAGSADHPAPSAEQATHPGQQAAQQPTQPAHFAQADPWGMPLPPPRQSGFRRFVAHRATQLVAVGVLGLVVGGGIVGGVMAATTHHSGRPGMSQHQGGHRFNGGPGQRHRVTDGQNGGNQNNGPGFGNGNGTGS</sequence>